<keyword evidence="6" id="KW-1015">Disulfide bond</keyword>
<keyword evidence="3 9" id="KW-0732">Signal</keyword>
<dbReference type="GO" id="GO:0002376">
    <property type="term" value="P:immune system process"/>
    <property type="evidence" value="ECO:0007669"/>
    <property type="project" value="UniProtKB-KW"/>
</dbReference>
<dbReference type="PANTHER" id="PTHR19433">
    <property type="entry name" value="T-CELL RECEPTOR ALPHA CHAIN V REGION-RELATED"/>
    <property type="match status" value="1"/>
</dbReference>
<dbReference type="SMART" id="SM00406">
    <property type="entry name" value="IGv"/>
    <property type="match status" value="2"/>
</dbReference>
<evidence type="ECO:0000313" key="11">
    <source>
        <dbReference type="Ensembl" id="ENSPKIP00000008460.1"/>
    </source>
</evidence>
<dbReference type="Ensembl" id="ENSPKIT00000032540.1">
    <property type="protein sequence ID" value="ENSPKIP00000008460.1"/>
    <property type="gene ID" value="ENSPKIG00000023944.1"/>
</dbReference>
<keyword evidence="2" id="KW-1003">Cell membrane</keyword>
<evidence type="ECO:0000256" key="5">
    <source>
        <dbReference type="ARBA" id="ARBA00023136"/>
    </source>
</evidence>
<dbReference type="OrthoDB" id="6370831at2759"/>
<keyword evidence="5 8" id="KW-0472">Membrane</keyword>
<dbReference type="InterPro" id="IPR013783">
    <property type="entry name" value="Ig-like_fold"/>
</dbReference>
<dbReference type="PANTHER" id="PTHR19433:SF127">
    <property type="entry name" value="NITR9"/>
    <property type="match status" value="1"/>
</dbReference>
<feature type="chain" id="PRO_5017176837" description="Ig-like domain-containing protein" evidence="9">
    <location>
        <begin position="25"/>
        <end position="345"/>
    </location>
</feature>
<keyword evidence="4" id="KW-0391">Immunity</keyword>
<feature type="domain" description="Ig-like" evidence="10">
    <location>
        <begin position="39"/>
        <end position="121"/>
    </location>
</feature>
<accession>A0A3B3QS66</accession>
<proteinExistence type="predicted"/>
<dbReference type="InterPro" id="IPR003599">
    <property type="entry name" value="Ig_sub"/>
</dbReference>
<evidence type="ECO:0000256" key="7">
    <source>
        <dbReference type="ARBA" id="ARBA00023180"/>
    </source>
</evidence>
<organism evidence="11 12">
    <name type="scientific">Paramormyrops kingsleyae</name>
    <dbReference type="NCBI Taxonomy" id="1676925"/>
    <lineage>
        <taxon>Eukaryota</taxon>
        <taxon>Metazoa</taxon>
        <taxon>Chordata</taxon>
        <taxon>Craniata</taxon>
        <taxon>Vertebrata</taxon>
        <taxon>Euteleostomi</taxon>
        <taxon>Actinopterygii</taxon>
        <taxon>Neopterygii</taxon>
        <taxon>Teleostei</taxon>
        <taxon>Osteoglossocephala</taxon>
        <taxon>Osteoglossomorpha</taxon>
        <taxon>Osteoglossiformes</taxon>
        <taxon>Mormyridae</taxon>
        <taxon>Paramormyrops</taxon>
    </lineage>
</organism>
<keyword evidence="8" id="KW-0812">Transmembrane</keyword>
<reference evidence="11" key="2">
    <citation type="submission" date="2025-09" db="UniProtKB">
        <authorList>
            <consortium name="Ensembl"/>
        </authorList>
    </citation>
    <scope>IDENTIFICATION</scope>
</reference>
<dbReference type="InterPro" id="IPR036179">
    <property type="entry name" value="Ig-like_dom_sf"/>
</dbReference>
<comment type="subcellular location">
    <subcellularLocation>
        <location evidence="1">Cell membrane</location>
    </subcellularLocation>
</comment>
<dbReference type="SMART" id="SM00409">
    <property type="entry name" value="IG"/>
    <property type="match status" value="2"/>
</dbReference>
<dbReference type="InterPro" id="IPR013106">
    <property type="entry name" value="Ig_V-set"/>
</dbReference>
<name>A0A3B3QS66_9TELE</name>
<evidence type="ECO:0000256" key="8">
    <source>
        <dbReference type="SAM" id="Phobius"/>
    </source>
</evidence>
<dbReference type="AlphaFoldDB" id="A0A3B3QS66"/>
<dbReference type="InterPro" id="IPR007110">
    <property type="entry name" value="Ig-like_dom"/>
</dbReference>
<dbReference type="KEGG" id="pki:111840503"/>
<dbReference type="PROSITE" id="PS50835">
    <property type="entry name" value="IG_LIKE"/>
    <property type="match status" value="2"/>
</dbReference>
<evidence type="ECO:0000256" key="3">
    <source>
        <dbReference type="ARBA" id="ARBA00022729"/>
    </source>
</evidence>
<dbReference type="InterPro" id="IPR052051">
    <property type="entry name" value="TCR_complex_component"/>
</dbReference>
<dbReference type="GO" id="GO:0005886">
    <property type="term" value="C:plasma membrane"/>
    <property type="evidence" value="ECO:0007669"/>
    <property type="project" value="UniProtKB-SubCell"/>
</dbReference>
<keyword evidence="8" id="KW-1133">Transmembrane helix</keyword>
<dbReference type="SUPFAM" id="SSF48726">
    <property type="entry name" value="Immunoglobulin"/>
    <property type="match status" value="2"/>
</dbReference>
<dbReference type="Gene3D" id="2.60.40.10">
    <property type="entry name" value="Immunoglobulins"/>
    <property type="match status" value="2"/>
</dbReference>
<keyword evidence="12" id="KW-1185">Reference proteome</keyword>
<dbReference type="GO" id="GO:0009617">
    <property type="term" value="P:response to bacterium"/>
    <property type="evidence" value="ECO:0007669"/>
    <property type="project" value="TreeGrafter"/>
</dbReference>
<keyword evidence="7" id="KW-0325">Glycoprotein</keyword>
<evidence type="ECO:0000256" key="4">
    <source>
        <dbReference type="ARBA" id="ARBA00022859"/>
    </source>
</evidence>
<reference evidence="11" key="1">
    <citation type="submission" date="2025-08" db="UniProtKB">
        <authorList>
            <consortium name="Ensembl"/>
        </authorList>
    </citation>
    <scope>IDENTIFICATION</scope>
</reference>
<evidence type="ECO:0000256" key="1">
    <source>
        <dbReference type="ARBA" id="ARBA00004236"/>
    </source>
</evidence>
<dbReference type="CDD" id="cd00099">
    <property type="entry name" value="IgV"/>
    <property type="match status" value="1"/>
</dbReference>
<evidence type="ECO:0000256" key="9">
    <source>
        <dbReference type="SAM" id="SignalP"/>
    </source>
</evidence>
<feature type="transmembrane region" description="Helical" evidence="8">
    <location>
        <begin position="258"/>
        <end position="284"/>
    </location>
</feature>
<dbReference type="STRING" id="1676925.ENSPKIP00000008460"/>
<dbReference type="Proteomes" id="UP000261540">
    <property type="component" value="Unplaced"/>
</dbReference>
<dbReference type="Pfam" id="PF07686">
    <property type="entry name" value="V-set"/>
    <property type="match status" value="2"/>
</dbReference>
<evidence type="ECO:0000256" key="2">
    <source>
        <dbReference type="ARBA" id="ARBA00022475"/>
    </source>
</evidence>
<evidence type="ECO:0000256" key="6">
    <source>
        <dbReference type="ARBA" id="ARBA00023157"/>
    </source>
</evidence>
<protein>
    <recommendedName>
        <fullName evidence="10">Ig-like domain-containing protein</fullName>
    </recommendedName>
</protein>
<feature type="signal peptide" evidence="9">
    <location>
        <begin position="1"/>
        <end position="24"/>
    </location>
</feature>
<evidence type="ECO:0000259" key="10">
    <source>
        <dbReference type="PROSITE" id="PS50835"/>
    </source>
</evidence>
<sequence length="345" mass="38554">MWIMNVSLLLIVLLTESQLDKSQTIDVIQPDPLVTSQVGDTVTLQCFYETNDPAYLSWYKQSGGWKPCLISTFYNYEGRPIFYDEFKSDSRLRVQVGTGENHLIISNTQDSDSAVYYCGVTIINVLHFGNGTLLLTGIDSKSRTVIQQPVSDTVQPGDSVTLQCTIETESCAGEHSVYWFRHGSGESLPGVIYTHGNRSDECEKSPEAGSPTQSCVYSLPKRNLSLSDAGTYYCAVAMCGEILFGNGTVVNFSGDTIALLYIVYFLGSILAVTFILFVILLYLIRRPCQHFEGQNEKLSTEENHEADRLNYAALNFTGKIIKDRNMRAVMERETLYTEVRHEVTG</sequence>
<evidence type="ECO:0000313" key="12">
    <source>
        <dbReference type="Proteomes" id="UP000261540"/>
    </source>
</evidence>
<dbReference type="GeneTree" id="ENSGT01030000234530"/>
<feature type="domain" description="Ig-like" evidence="10">
    <location>
        <begin position="143"/>
        <end position="236"/>
    </location>
</feature>